<comment type="caution">
    <text evidence="2">The sequence shown here is derived from an EMBL/GenBank/DDBJ whole genome shotgun (WGS) entry which is preliminary data.</text>
</comment>
<organism evidence="2 3">
    <name type="scientific">Microbacterium album</name>
    <dbReference type="NCBI Taxonomy" id="2053191"/>
    <lineage>
        <taxon>Bacteria</taxon>
        <taxon>Bacillati</taxon>
        <taxon>Actinomycetota</taxon>
        <taxon>Actinomycetes</taxon>
        <taxon>Micrococcales</taxon>
        <taxon>Microbacteriaceae</taxon>
        <taxon>Microbacterium</taxon>
    </lineage>
</organism>
<keyword evidence="1" id="KW-0472">Membrane</keyword>
<dbReference type="EMBL" id="BMJY01000008">
    <property type="protein sequence ID" value="GGH45271.1"/>
    <property type="molecule type" value="Genomic_DNA"/>
</dbReference>
<sequence>MSATTLVHPADSAVRARRAAATVLLALLATAVVGRLVFLLWEPPFDGAIRYDEIAALGGAYWPMNIFLGGPAWATSFLAAAVFAVLLARGRTAWLGLLGAFLVAGGGLLFAMTITAETLPFAFAADTGIFPEAEGRAIFDVLNAHLGWLLPIILGTQAVVALGFLLVLVAALLSRATPRWFPIAGIAYLIVFLVLPTEQLGFAAVVAGQVIQCALLVGIAWFGRLALTAPRAAPPA</sequence>
<protein>
    <recommendedName>
        <fullName evidence="4">DUF4386 domain-containing protein</fullName>
    </recommendedName>
</protein>
<proteinExistence type="predicted"/>
<gene>
    <name evidence="2" type="ORF">GCM10010921_20540</name>
</gene>
<evidence type="ECO:0000313" key="3">
    <source>
        <dbReference type="Proteomes" id="UP000657592"/>
    </source>
</evidence>
<dbReference type="AlphaFoldDB" id="A0A917IEM2"/>
<dbReference type="Proteomes" id="UP000657592">
    <property type="component" value="Unassembled WGS sequence"/>
</dbReference>
<accession>A0A917IEM2</accession>
<feature type="transmembrane region" description="Helical" evidence="1">
    <location>
        <begin position="148"/>
        <end position="173"/>
    </location>
</feature>
<dbReference type="RefSeq" id="WP_188756196.1">
    <property type="nucleotide sequence ID" value="NZ_BMJY01000008.1"/>
</dbReference>
<evidence type="ECO:0000256" key="1">
    <source>
        <dbReference type="SAM" id="Phobius"/>
    </source>
</evidence>
<keyword evidence="1" id="KW-1133">Transmembrane helix</keyword>
<feature type="transmembrane region" description="Helical" evidence="1">
    <location>
        <begin position="94"/>
        <end position="114"/>
    </location>
</feature>
<evidence type="ECO:0008006" key="4">
    <source>
        <dbReference type="Google" id="ProtNLM"/>
    </source>
</evidence>
<keyword evidence="1" id="KW-0812">Transmembrane</keyword>
<reference evidence="2" key="1">
    <citation type="journal article" date="2014" name="Int. J. Syst. Evol. Microbiol.">
        <title>Complete genome sequence of Corynebacterium casei LMG S-19264T (=DSM 44701T), isolated from a smear-ripened cheese.</title>
        <authorList>
            <consortium name="US DOE Joint Genome Institute (JGI-PGF)"/>
            <person name="Walter F."/>
            <person name="Albersmeier A."/>
            <person name="Kalinowski J."/>
            <person name="Ruckert C."/>
        </authorList>
    </citation>
    <scope>NUCLEOTIDE SEQUENCE</scope>
    <source>
        <strain evidence="2">CGMCC 1.15794</strain>
    </source>
</reference>
<name>A0A917IEM2_9MICO</name>
<feature type="transmembrane region" description="Helical" evidence="1">
    <location>
        <begin position="180"/>
        <end position="196"/>
    </location>
</feature>
<evidence type="ECO:0000313" key="2">
    <source>
        <dbReference type="EMBL" id="GGH45271.1"/>
    </source>
</evidence>
<reference evidence="2" key="2">
    <citation type="submission" date="2020-09" db="EMBL/GenBank/DDBJ databases">
        <authorList>
            <person name="Sun Q."/>
            <person name="Zhou Y."/>
        </authorList>
    </citation>
    <scope>NUCLEOTIDE SEQUENCE</scope>
    <source>
        <strain evidence="2">CGMCC 1.15794</strain>
    </source>
</reference>
<feature type="transmembrane region" description="Helical" evidence="1">
    <location>
        <begin position="202"/>
        <end position="222"/>
    </location>
</feature>
<feature type="transmembrane region" description="Helical" evidence="1">
    <location>
        <begin position="61"/>
        <end position="87"/>
    </location>
</feature>
<keyword evidence="3" id="KW-1185">Reference proteome</keyword>
<feature type="transmembrane region" description="Helical" evidence="1">
    <location>
        <begin position="21"/>
        <end position="41"/>
    </location>
</feature>